<proteinExistence type="predicted"/>
<comment type="caution">
    <text evidence="2">The sequence shown here is derived from an EMBL/GenBank/DDBJ whole genome shotgun (WGS) entry which is preliminary data.</text>
</comment>
<feature type="compositionally biased region" description="Low complexity" evidence="1">
    <location>
        <begin position="35"/>
        <end position="52"/>
    </location>
</feature>
<dbReference type="EMBL" id="QPFP01000013">
    <property type="protein sequence ID" value="TEB32989.1"/>
    <property type="molecule type" value="Genomic_DNA"/>
</dbReference>
<name>A0A4Y7THL8_COPMI</name>
<sequence length="271" mass="28807">MDSLQRRHRRAVSTPKNIVHAVIHPAIVPQTPPARHVSPPSSPHTTRTSASRILGSVKRSLTPSSKNRGHEKPSSSRPSGVYSTPEERMSPNRPNRSQPPHFLTPDDILAGSAPPTVEQIAMGLHLSRTPHLRPLGAARPRGKAKSEPLVLPPPPARSSMKKPSGAAAPMPVAKNSDTLSSTSTGQWRAGFTGSSTTVTSVTTPPSSESARSSGPFSFSKFRLTKFLPGSRSSSLPSSSILSTPASSPRQSSSEFDVSQKKAVRFEGPVDD</sequence>
<evidence type="ECO:0000313" key="2">
    <source>
        <dbReference type="EMBL" id="TEB32989.1"/>
    </source>
</evidence>
<evidence type="ECO:0000256" key="1">
    <source>
        <dbReference type="SAM" id="MobiDB-lite"/>
    </source>
</evidence>
<feature type="region of interest" description="Disordered" evidence="1">
    <location>
        <begin position="228"/>
        <end position="271"/>
    </location>
</feature>
<feature type="compositionally biased region" description="Low complexity" evidence="1">
    <location>
        <begin position="194"/>
        <end position="207"/>
    </location>
</feature>
<accession>A0A4Y7THL8</accession>
<feature type="compositionally biased region" description="Basic residues" evidence="1">
    <location>
        <begin position="1"/>
        <end position="11"/>
    </location>
</feature>
<reference evidence="2 3" key="1">
    <citation type="journal article" date="2019" name="Nat. Ecol. Evol.">
        <title>Megaphylogeny resolves global patterns of mushroom evolution.</title>
        <authorList>
            <person name="Varga T."/>
            <person name="Krizsan K."/>
            <person name="Foldi C."/>
            <person name="Dima B."/>
            <person name="Sanchez-Garcia M."/>
            <person name="Sanchez-Ramirez S."/>
            <person name="Szollosi G.J."/>
            <person name="Szarkandi J.G."/>
            <person name="Papp V."/>
            <person name="Albert L."/>
            <person name="Andreopoulos W."/>
            <person name="Angelini C."/>
            <person name="Antonin V."/>
            <person name="Barry K.W."/>
            <person name="Bougher N.L."/>
            <person name="Buchanan P."/>
            <person name="Buyck B."/>
            <person name="Bense V."/>
            <person name="Catcheside P."/>
            <person name="Chovatia M."/>
            <person name="Cooper J."/>
            <person name="Damon W."/>
            <person name="Desjardin D."/>
            <person name="Finy P."/>
            <person name="Geml J."/>
            <person name="Haridas S."/>
            <person name="Hughes K."/>
            <person name="Justo A."/>
            <person name="Karasinski D."/>
            <person name="Kautmanova I."/>
            <person name="Kiss B."/>
            <person name="Kocsube S."/>
            <person name="Kotiranta H."/>
            <person name="LaButti K.M."/>
            <person name="Lechner B.E."/>
            <person name="Liimatainen K."/>
            <person name="Lipzen A."/>
            <person name="Lukacs Z."/>
            <person name="Mihaltcheva S."/>
            <person name="Morgado L.N."/>
            <person name="Niskanen T."/>
            <person name="Noordeloos M.E."/>
            <person name="Ohm R.A."/>
            <person name="Ortiz-Santana B."/>
            <person name="Ovrebo C."/>
            <person name="Racz N."/>
            <person name="Riley R."/>
            <person name="Savchenko A."/>
            <person name="Shiryaev A."/>
            <person name="Soop K."/>
            <person name="Spirin V."/>
            <person name="Szebenyi C."/>
            <person name="Tomsovsky M."/>
            <person name="Tulloss R.E."/>
            <person name="Uehling J."/>
            <person name="Grigoriev I.V."/>
            <person name="Vagvolgyi C."/>
            <person name="Papp T."/>
            <person name="Martin F.M."/>
            <person name="Miettinen O."/>
            <person name="Hibbett D.S."/>
            <person name="Nagy L.G."/>
        </authorList>
    </citation>
    <scope>NUCLEOTIDE SEQUENCE [LARGE SCALE GENOMIC DNA]</scope>
    <source>
        <strain evidence="2 3">FP101781</strain>
    </source>
</reference>
<organism evidence="2 3">
    <name type="scientific">Coprinellus micaceus</name>
    <name type="common">Glistening ink-cap mushroom</name>
    <name type="synonym">Coprinus micaceus</name>
    <dbReference type="NCBI Taxonomy" id="71717"/>
    <lineage>
        <taxon>Eukaryota</taxon>
        <taxon>Fungi</taxon>
        <taxon>Dikarya</taxon>
        <taxon>Basidiomycota</taxon>
        <taxon>Agaricomycotina</taxon>
        <taxon>Agaricomycetes</taxon>
        <taxon>Agaricomycetidae</taxon>
        <taxon>Agaricales</taxon>
        <taxon>Agaricineae</taxon>
        <taxon>Psathyrellaceae</taxon>
        <taxon>Coprinellus</taxon>
    </lineage>
</organism>
<dbReference type="Proteomes" id="UP000298030">
    <property type="component" value="Unassembled WGS sequence"/>
</dbReference>
<feature type="region of interest" description="Disordered" evidence="1">
    <location>
        <begin position="1"/>
        <end position="112"/>
    </location>
</feature>
<keyword evidence="3" id="KW-1185">Reference proteome</keyword>
<protein>
    <submittedName>
        <fullName evidence="2">Uncharacterized protein</fullName>
    </submittedName>
</protein>
<dbReference type="OrthoDB" id="3265692at2759"/>
<evidence type="ECO:0000313" key="3">
    <source>
        <dbReference type="Proteomes" id="UP000298030"/>
    </source>
</evidence>
<dbReference type="AlphaFoldDB" id="A0A4Y7THL8"/>
<feature type="compositionally biased region" description="Polar residues" evidence="1">
    <location>
        <begin position="175"/>
        <end position="186"/>
    </location>
</feature>
<feature type="compositionally biased region" description="Low complexity" evidence="1">
    <location>
        <begin position="228"/>
        <end position="253"/>
    </location>
</feature>
<gene>
    <name evidence="2" type="ORF">FA13DRAFT_1754153</name>
</gene>
<feature type="region of interest" description="Disordered" evidence="1">
    <location>
        <begin position="131"/>
        <end position="216"/>
    </location>
</feature>